<dbReference type="RefSeq" id="WP_344392127.1">
    <property type="nucleotide sequence ID" value="NZ_BAAASJ010000043.1"/>
</dbReference>
<dbReference type="Pfam" id="PF13481">
    <property type="entry name" value="AAA_25"/>
    <property type="match status" value="1"/>
</dbReference>
<dbReference type="SUPFAM" id="SSF52540">
    <property type="entry name" value="P-loop containing nucleoside triphosphate hydrolases"/>
    <property type="match status" value="1"/>
</dbReference>
<dbReference type="Proteomes" id="UP001500151">
    <property type="component" value="Unassembled WGS sequence"/>
</dbReference>
<proteinExistence type="predicted"/>
<organism evidence="1 2">
    <name type="scientific">Streptomyces vastus</name>
    <dbReference type="NCBI Taxonomy" id="285451"/>
    <lineage>
        <taxon>Bacteria</taxon>
        <taxon>Bacillati</taxon>
        <taxon>Actinomycetota</taxon>
        <taxon>Actinomycetes</taxon>
        <taxon>Kitasatosporales</taxon>
        <taxon>Streptomycetaceae</taxon>
        <taxon>Streptomyces</taxon>
    </lineage>
</organism>
<accession>A0ABP6DEG6</accession>
<dbReference type="InterPro" id="IPR036388">
    <property type="entry name" value="WH-like_DNA-bd_sf"/>
</dbReference>
<protein>
    <recommendedName>
        <fullName evidence="3">AAA family ATPase</fullName>
    </recommendedName>
</protein>
<dbReference type="InterPro" id="IPR027417">
    <property type="entry name" value="P-loop_NTPase"/>
</dbReference>
<dbReference type="Gene3D" id="1.10.10.10">
    <property type="entry name" value="Winged helix-like DNA-binding domain superfamily/Winged helix DNA-binding domain"/>
    <property type="match status" value="1"/>
</dbReference>
<sequence>MSDELPESEINARLALWWLLNPQEKPLESHSEEVQRIVSAVSSKLAVTGVDDKTEALIEAHRRKAAELTKAKEILSYSKAQRQAVEIEENEFSSALESEEGRASLAQRFATDALSTDTLDSIPDHEPLIADFINRDTLCRIFGPPKSLKSFIALSMAAAIGTGERWFGYKTTQTPVLYVVAEGARGIRPRVRAWEEMNGRKMTGVTFYPKAVQIGDDVQMRELIAYARQGAFGLVIFDTQARCTVGHEENSNTDMGRIVARLDKLREWTGAGAMLVHHSGNEGGRARGATAILAAIDSEFEVKRDKGAARVTVKSLAQKDMQEAPDLVLEAVKTGDSLALRVQGAFTAEPISVQIIVTGKQAEALCAISDFGEIGASPTGVAEHLGKKDERAKMATHMKGLISKGLIEKVPNTGRYQVTYEGQRQADAIAGEAAATAREEICAQLSMDAP</sequence>
<reference evidence="2" key="1">
    <citation type="journal article" date="2019" name="Int. J. Syst. Evol. Microbiol.">
        <title>The Global Catalogue of Microorganisms (GCM) 10K type strain sequencing project: providing services to taxonomists for standard genome sequencing and annotation.</title>
        <authorList>
            <consortium name="The Broad Institute Genomics Platform"/>
            <consortium name="The Broad Institute Genome Sequencing Center for Infectious Disease"/>
            <person name="Wu L."/>
            <person name="Ma J."/>
        </authorList>
    </citation>
    <scope>NUCLEOTIDE SEQUENCE [LARGE SCALE GENOMIC DNA]</scope>
    <source>
        <strain evidence="2">JCM 4524</strain>
    </source>
</reference>
<name>A0ABP6DEG6_9ACTN</name>
<dbReference type="Gene3D" id="3.40.50.300">
    <property type="entry name" value="P-loop containing nucleotide triphosphate hydrolases"/>
    <property type="match status" value="1"/>
</dbReference>
<evidence type="ECO:0008006" key="3">
    <source>
        <dbReference type="Google" id="ProtNLM"/>
    </source>
</evidence>
<evidence type="ECO:0000313" key="1">
    <source>
        <dbReference type="EMBL" id="GAA2641720.1"/>
    </source>
</evidence>
<evidence type="ECO:0000313" key="2">
    <source>
        <dbReference type="Proteomes" id="UP001500151"/>
    </source>
</evidence>
<comment type="caution">
    <text evidence="1">The sequence shown here is derived from an EMBL/GenBank/DDBJ whole genome shotgun (WGS) entry which is preliminary data.</text>
</comment>
<gene>
    <name evidence="1" type="ORF">GCM10010307_43500</name>
</gene>
<keyword evidence="2" id="KW-1185">Reference proteome</keyword>
<dbReference type="EMBL" id="BAAASJ010000043">
    <property type="protein sequence ID" value="GAA2641720.1"/>
    <property type="molecule type" value="Genomic_DNA"/>
</dbReference>